<reference evidence="1" key="1">
    <citation type="journal article" date="2015" name="Nature">
        <title>Complex archaea that bridge the gap between prokaryotes and eukaryotes.</title>
        <authorList>
            <person name="Spang A."/>
            <person name="Saw J.H."/>
            <person name="Jorgensen S.L."/>
            <person name="Zaremba-Niedzwiedzka K."/>
            <person name="Martijn J."/>
            <person name="Lind A.E."/>
            <person name="van Eijk R."/>
            <person name="Schleper C."/>
            <person name="Guy L."/>
            <person name="Ettema T.J."/>
        </authorList>
    </citation>
    <scope>NUCLEOTIDE SEQUENCE</scope>
</reference>
<protein>
    <submittedName>
        <fullName evidence="1">Uncharacterized protein</fullName>
    </submittedName>
</protein>
<proteinExistence type="predicted"/>
<comment type="caution">
    <text evidence="1">The sequence shown here is derived from an EMBL/GenBank/DDBJ whole genome shotgun (WGS) entry which is preliminary data.</text>
</comment>
<sequence>MSGKTHHWLHDINGAAWHDGLTLSGYTEATDSDAALTFELTNGVYFDEDLEHTIIDGAPATQYSQQLNGGDASIPIVYKNATGVWVEDAASTLPYKLISAGNRLAFNRDDGGGNWSQVEVADGKWVSMTIIATNDWQYPIKAIQGQNQYTDKKTAVEEATAEIISFGGGTLSPEVITLYRFVMQTKDTFSGTKKAKIETDGVTDFRGSQILGEAAAASDHGTLSGLADDDHAQYVKDSEFTADSEILVGTGSGTFQKESGATLRTSIGTYSTAQTDTAIDNDIATHAGLSDPHTGYRLESADHTHQTTGAQAGKLDHGAALDGLGDDDHTQYTKHSLATAVSDFLVASGVGVFVKKTLAETLGIISPLTTRGDIMFRNATVSTRLAKGAANTVLVMGANDPAWSAILAGLTLTSPTINGTIGTTGLTLPAFTAGGLINANGYIDMATGTSIRNSLTTGGHWFGLTARDVDGSAWVALARVINANDPYIDFGTAGGALKIYGSNKIELQNTLTLNSQAFDAGSGYCEINTTGKVGLLMDGGITSGGVAASNCLQNYFGGNFVSGGVGNHAAKLFVGGELLGFENDTGTLSIVRLFGSVKTQDSADDVISVVSQLWLREPTITVQGSTTIAVAATLYIDGAPTEGVTDASIYVASGDTNLATLTMRGVLAMGANSITLDANETVDGIDVSSLDSAVVKKATLTTKGDLYVATGASTVVRIGVGTDTHVLTADSGETPGIKWAEAAGGGAATKEFFVPVTHVDNASGDFYGDYPVGQCTTNGQHTYMAFCVPQDFSSITEAVVVILSNTNETDADIDIFSDYAANDEAYNTHSESDTASVYQLTGNRWFEVDISGILSSLATGDYVGIMCDMGSDFGTLRVLGVRFKYA</sequence>
<evidence type="ECO:0000313" key="1">
    <source>
        <dbReference type="EMBL" id="KKM93248.1"/>
    </source>
</evidence>
<name>A0A0F9LIK3_9ZZZZ</name>
<accession>A0A0F9LIK3</accession>
<dbReference type="EMBL" id="LAZR01006290">
    <property type="protein sequence ID" value="KKM93248.1"/>
    <property type="molecule type" value="Genomic_DNA"/>
</dbReference>
<dbReference type="AlphaFoldDB" id="A0A0F9LIK3"/>
<organism evidence="1">
    <name type="scientific">marine sediment metagenome</name>
    <dbReference type="NCBI Taxonomy" id="412755"/>
    <lineage>
        <taxon>unclassified sequences</taxon>
        <taxon>metagenomes</taxon>
        <taxon>ecological metagenomes</taxon>
    </lineage>
</organism>
<gene>
    <name evidence="1" type="ORF">LCGC14_1210210</name>
</gene>